<proteinExistence type="predicted"/>
<evidence type="ECO:0000256" key="1">
    <source>
        <dbReference type="SAM" id="MobiDB-lite"/>
    </source>
</evidence>
<comment type="caution">
    <text evidence="2">The sequence shown here is derived from an EMBL/GenBank/DDBJ whole genome shotgun (WGS) entry which is preliminary data.</text>
</comment>
<reference evidence="2 3" key="1">
    <citation type="journal article" date="2018" name="Proc. Natl. Acad. Sci. U.S.A.">
        <title>Linking secondary metabolites to gene clusters through genome sequencing of six diverse Aspergillus species.</title>
        <authorList>
            <person name="Kaerboelling I."/>
            <person name="Vesth T.C."/>
            <person name="Frisvad J.C."/>
            <person name="Nybo J.L."/>
            <person name="Theobald S."/>
            <person name="Kuo A."/>
            <person name="Bowyer P."/>
            <person name="Matsuda Y."/>
            <person name="Mondo S."/>
            <person name="Lyhne E.K."/>
            <person name="Kogle M.E."/>
            <person name="Clum A."/>
            <person name="Lipzen A."/>
            <person name="Salamov A."/>
            <person name="Ngan C.Y."/>
            <person name="Daum C."/>
            <person name="Chiniquy J."/>
            <person name="Barry K."/>
            <person name="LaButti K."/>
            <person name="Haridas S."/>
            <person name="Simmons B.A."/>
            <person name="Magnuson J.K."/>
            <person name="Mortensen U.H."/>
            <person name="Larsen T.O."/>
            <person name="Grigoriev I.V."/>
            <person name="Baker S.E."/>
            <person name="Andersen M.R."/>
        </authorList>
    </citation>
    <scope>NUCLEOTIDE SEQUENCE [LARGE SCALE GENOMIC DNA]</scope>
    <source>
        <strain evidence="2 3">IBT 24754</strain>
    </source>
</reference>
<organism evidence="2 3">
    <name type="scientific">Aspergillus ochraceoroseus IBT 24754</name>
    <dbReference type="NCBI Taxonomy" id="1392256"/>
    <lineage>
        <taxon>Eukaryota</taxon>
        <taxon>Fungi</taxon>
        <taxon>Dikarya</taxon>
        <taxon>Ascomycota</taxon>
        <taxon>Pezizomycotina</taxon>
        <taxon>Eurotiomycetes</taxon>
        <taxon>Eurotiomycetidae</taxon>
        <taxon>Eurotiales</taxon>
        <taxon>Aspergillaceae</taxon>
        <taxon>Aspergillus</taxon>
        <taxon>Aspergillus subgen. Nidulantes</taxon>
    </lineage>
</organism>
<gene>
    <name evidence="2" type="ORF">P175DRAFT_010817</name>
</gene>
<feature type="region of interest" description="Disordered" evidence="1">
    <location>
        <begin position="1"/>
        <end position="24"/>
    </location>
</feature>
<evidence type="ECO:0000313" key="3">
    <source>
        <dbReference type="Proteomes" id="UP000244073"/>
    </source>
</evidence>
<protein>
    <submittedName>
        <fullName evidence="2">Uncharacterized protein</fullName>
    </submittedName>
</protein>
<sequence>MVVEGSRRKFGPGKNHSLIDNRRPVPHLEVTSSGRMKYISSSSMLPEYLSRAIGSSAVRCGHGKIQLKSNPNNNLIAKCTYLLQSGKVRWDVPFSCSLGSLVLRFTYQFLGIETCMLPVGLHRVMIIQNTIRKKKKKQNKGNHIQAAYM</sequence>
<accession>A0A2T5M5X4</accession>
<dbReference type="AlphaFoldDB" id="A0A2T5M5X4"/>
<dbReference type="RefSeq" id="XP_040755322.1">
    <property type="nucleotide sequence ID" value="XM_040892346.1"/>
</dbReference>
<dbReference type="Proteomes" id="UP000244073">
    <property type="component" value="Unassembled WGS sequence"/>
</dbReference>
<dbReference type="VEuPathDB" id="FungiDB:P175DRAFT_010817"/>
<evidence type="ECO:0000313" key="2">
    <source>
        <dbReference type="EMBL" id="PTU23930.1"/>
    </source>
</evidence>
<dbReference type="EMBL" id="MSFN02000001">
    <property type="protein sequence ID" value="PTU23930.1"/>
    <property type="molecule type" value="Genomic_DNA"/>
</dbReference>
<name>A0A2T5M5X4_9EURO</name>
<dbReference type="GeneID" id="63809228"/>